<keyword evidence="2" id="KW-1185">Reference proteome</keyword>
<dbReference type="GO" id="GO:0004619">
    <property type="term" value="F:phosphoglycerate mutase activity"/>
    <property type="evidence" value="ECO:0007669"/>
    <property type="project" value="InterPro"/>
</dbReference>
<evidence type="ECO:0008006" key="3">
    <source>
        <dbReference type="Google" id="ProtNLM"/>
    </source>
</evidence>
<dbReference type="PIRSF" id="PIRSF015283">
    <property type="entry name" value="Regulatory_RpfE"/>
    <property type="match status" value="1"/>
</dbReference>
<sequence>MNLNLLIPDLFWPDALQQNIYDELSMRHLETLLSKSISSTNPIHAMEAWLCQQFNIARQQNNWPIAPIMLHTDAPDLAKASKDFWMRADPVHLRIEQNHIMLADSQAFQITEEEANELIQDINHNFSPDGFTFLSLQPDRWYIRLPAIADMQTHMLSQVTCKNINNFLPSGTDSILWHKIFNEIQMLLHEHPVNQTRESRGELTINSIWLWGGGSMPQFVRSPYTHVWGNDDFPRALALAHGTNHSKLPADADEWLMTQPNGDHLVVLDSLRGKAQYRNAYGWRETLKDMEQNWFSPLHAALKAGKINQLTITALNETSSRNFSLTRSDLWKFWRITKPLSIHSKKH</sequence>
<evidence type="ECO:0000313" key="1">
    <source>
        <dbReference type="EMBL" id="SEN80695.1"/>
    </source>
</evidence>
<organism evidence="1 2">
    <name type="scientific">Nitrosomonas oligotropha</name>
    <dbReference type="NCBI Taxonomy" id="42354"/>
    <lineage>
        <taxon>Bacteria</taxon>
        <taxon>Pseudomonadati</taxon>
        <taxon>Pseudomonadota</taxon>
        <taxon>Betaproteobacteria</taxon>
        <taxon>Nitrosomonadales</taxon>
        <taxon>Nitrosomonadaceae</taxon>
        <taxon>Nitrosomonas</taxon>
    </lineage>
</organism>
<dbReference type="Proteomes" id="UP000198814">
    <property type="component" value="Unassembled WGS sequence"/>
</dbReference>
<dbReference type="AlphaFoldDB" id="A0A1H8JJN2"/>
<gene>
    <name evidence="1" type="ORF">SAMN05216333_101220</name>
</gene>
<name>A0A1H8JJN2_9PROT</name>
<evidence type="ECO:0000313" key="2">
    <source>
        <dbReference type="Proteomes" id="UP000198814"/>
    </source>
</evidence>
<accession>A0A1H8JJN2</accession>
<reference evidence="2" key="1">
    <citation type="submission" date="2016-10" db="EMBL/GenBank/DDBJ databases">
        <authorList>
            <person name="Varghese N."/>
            <person name="Submissions S."/>
        </authorList>
    </citation>
    <scope>NUCLEOTIDE SEQUENCE [LARGE SCALE GENOMIC DNA]</scope>
    <source>
        <strain evidence="2">Nm76</strain>
    </source>
</reference>
<dbReference type="Pfam" id="PF10143">
    <property type="entry name" value="PhosphMutase"/>
    <property type="match status" value="1"/>
</dbReference>
<dbReference type="OrthoDB" id="5295974at2"/>
<dbReference type="EMBL" id="FODO01000001">
    <property type="protein sequence ID" value="SEN80695.1"/>
    <property type="molecule type" value="Genomic_DNA"/>
</dbReference>
<protein>
    <recommendedName>
        <fullName evidence="3">Phosphoglycerate mutase</fullName>
    </recommendedName>
</protein>
<proteinExistence type="predicted"/>
<dbReference type="STRING" id="42354.SAMN05216333_101220"/>
<dbReference type="InterPro" id="IPR016631">
    <property type="entry name" value="Regulatory_RpfE"/>
</dbReference>
<dbReference type="InterPro" id="IPR004456">
    <property type="entry name" value="Pglycerate_mutase_ApgM"/>
</dbReference>